<feature type="domain" description="Uncharacterized protein TP-0789" evidence="2">
    <location>
        <begin position="72"/>
        <end position="242"/>
    </location>
</feature>
<evidence type="ECO:0000313" key="4">
    <source>
        <dbReference type="Proteomes" id="UP000446768"/>
    </source>
</evidence>
<dbReference type="RefSeq" id="WP_154381259.1">
    <property type="nucleotide sequence ID" value="NZ_WKJJ01000027.1"/>
</dbReference>
<evidence type="ECO:0000256" key="1">
    <source>
        <dbReference type="SAM" id="SignalP"/>
    </source>
</evidence>
<dbReference type="Proteomes" id="UP000446768">
    <property type="component" value="Unassembled WGS sequence"/>
</dbReference>
<accession>A0A7X2IU65</accession>
<keyword evidence="4" id="KW-1185">Reference proteome</keyword>
<evidence type="ECO:0000259" key="2">
    <source>
        <dbReference type="Pfam" id="PF17131"/>
    </source>
</evidence>
<dbReference type="InterPro" id="IPR011220">
    <property type="entry name" value="UCP028205"/>
</dbReference>
<feature type="signal peptide" evidence="1">
    <location>
        <begin position="1"/>
        <end position="19"/>
    </location>
</feature>
<organism evidence="3 4">
    <name type="scientific">Pseudoduganella rivuli</name>
    <dbReference type="NCBI Taxonomy" id="2666085"/>
    <lineage>
        <taxon>Bacteria</taxon>
        <taxon>Pseudomonadati</taxon>
        <taxon>Pseudomonadota</taxon>
        <taxon>Betaproteobacteria</taxon>
        <taxon>Burkholderiales</taxon>
        <taxon>Oxalobacteraceae</taxon>
        <taxon>Telluria group</taxon>
        <taxon>Pseudoduganella</taxon>
    </lineage>
</organism>
<dbReference type="EMBL" id="WKJJ01000027">
    <property type="protein sequence ID" value="MRV76089.1"/>
    <property type="molecule type" value="Genomic_DNA"/>
</dbReference>
<keyword evidence="1" id="KW-0732">Signal</keyword>
<proteinExistence type="predicted"/>
<reference evidence="3 4" key="1">
    <citation type="submission" date="2019-11" db="EMBL/GenBank/DDBJ databases">
        <title>Novel species isolated from a subtropical stream in China.</title>
        <authorList>
            <person name="Lu H."/>
        </authorList>
    </citation>
    <scope>NUCLEOTIDE SEQUENCE [LARGE SCALE GENOMIC DNA]</scope>
    <source>
        <strain evidence="3 4">FT92W</strain>
    </source>
</reference>
<dbReference type="CDD" id="cd16329">
    <property type="entry name" value="LolA_like"/>
    <property type="match status" value="1"/>
</dbReference>
<feature type="chain" id="PRO_5030643313" evidence="1">
    <location>
        <begin position="20"/>
        <end position="248"/>
    </location>
</feature>
<name>A0A7X2IU65_9BURK</name>
<keyword evidence="3" id="KW-0449">Lipoprotein</keyword>
<protein>
    <submittedName>
        <fullName evidence="3">Outer membrane lipoprotein-sorting protein</fullName>
    </submittedName>
</protein>
<comment type="caution">
    <text evidence="3">The sequence shown here is derived from an EMBL/GenBank/DDBJ whole genome shotgun (WGS) entry which is preliminary data.</text>
</comment>
<sequence length="248" mass="27313">MFKFSILTALLLAAQCATASASALDAEAILKKADTYRLPDASSQVETLVQTFKGGKPDKEKRYQVLVKPGGKSLVLARTPGEVGLKVLMSGDDFWLLAPGSARPMRITPMQKLLGEASTGDIANMTWSGDYQGTVVRELEVDGVPCLELDLTALRKSLSYQRIVLQVAKSDSRPVHADLYAASDRKLKQAHFKVEQRDGRPAVTVMKLVDEVQSSRVTLVETVSRKPRQFGDELFNPMYLSRNDNNVQ</sequence>
<dbReference type="PIRSF" id="PIRSF028205">
    <property type="entry name" value="UCP028205"/>
    <property type="match status" value="1"/>
</dbReference>
<dbReference type="Gene3D" id="2.50.20.10">
    <property type="entry name" value="Lipoprotein localisation LolA/LolB/LppX"/>
    <property type="match status" value="1"/>
</dbReference>
<dbReference type="Pfam" id="PF17131">
    <property type="entry name" value="LolA_like"/>
    <property type="match status" value="1"/>
</dbReference>
<evidence type="ECO:0000313" key="3">
    <source>
        <dbReference type="EMBL" id="MRV76089.1"/>
    </source>
</evidence>
<gene>
    <name evidence="3" type="ORF">GJ700_30690</name>
</gene>
<dbReference type="InterPro" id="IPR033399">
    <property type="entry name" value="TP_0789-like"/>
</dbReference>
<dbReference type="AlphaFoldDB" id="A0A7X2IU65"/>